<feature type="non-terminal residue" evidence="1">
    <location>
        <position position="89"/>
    </location>
</feature>
<organism evidence="1">
    <name type="scientific">marine sediment metagenome</name>
    <dbReference type="NCBI Taxonomy" id="412755"/>
    <lineage>
        <taxon>unclassified sequences</taxon>
        <taxon>metagenomes</taxon>
        <taxon>ecological metagenomes</taxon>
    </lineage>
</organism>
<comment type="caution">
    <text evidence="1">The sequence shown here is derived from an EMBL/GenBank/DDBJ whole genome shotgun (WGS) entry which is preliminary data.</text>
</comment>
<accession>X1GDA2</accession>
<evidence type="ECO:0000313" key="1">
    <source>
        <dbReference type="EMBL" id="GAH55202.1"/>
    </source>
</evidence>
<sequence>MRDLGTDILAQLITLSRENPGVSKSSEEKLFSKLENSLTVLISYFEIAKAQNWVSPKDILEIKNQYCKIKESLKVSEVQGKERSPAPKN</sequence>
<proteinExistence type="predicted"/>
<reference evidence="1" key="1">
    <citation type="journal article" date="2014" name="Front. Microbiol.">
        <title>High frequency of phylogenetically diverse reductive dehalogenase-homologous genes in deep subseafloor sedimentary metagenomes.</title>
        <authorList>
            <person name="Kawai M."/>
            <person name="Futagami T."/>
            <person name="Toyoda A."/>
            <person name="Takaki Y."/>
            <person name="Nishi S."/>
            <person name="Hori S."/>
            <person name="Arai W."/>
            <person name="Tsubouchi T."/>
            <person name="Morono Y."/>
            <person name="Uchiyama I."/>
            <person name="Ito T."/>
            <person name="Fujiyama A."/>
            <person name="Inagaki F."/>
            <person name="Takami H."/>
        </authorList>
    </citation>
    <scope>NUCLEOTIDE SEQUENCE</scope>
    <source>
        <strain evidence="1">Expedition CK06-06</strain>
    </source>
</reference>
<gene>
    <name evidence="1" type="ORF">S03H2_30305</name>
</gene>
<dbReference type="AlphaFoldDB" id="X1GDA2"/>
<protein>
    <recommendedName>
        <fullName evidence="2">Four helix bundle protein</fullName>
    </recommendedName>
</protein>
<evidence type="ECO:0008006" key="2">
    <source>
        <dbReference type="Google" id="ProtNLM"/>
    </source>
</evidence>
<name>X1GDA2_9ZZZZ</name>
<dbReference type="EMBL" id="BARU01018329">
    <property type="protein sequence ID" value="GAH55202.1"/>
    <property type="molecule type" value="Genomic_DNA"/>
</dbReference>